<comment type="subcellular location">
    <subcellularLocation>
        <location evidence="1">Cell membrane</location>
        <topology evidence="1">Multi-pass membrane protein</topology>
    </subcellularLocation>
</comment>
<evidence type="ECO:0000256" key="8">
    <source>
        <dbReference type="SAM" id="MobiDB-lite"/>
    </source>
</evidence>
<protein>
    <submittedName>
        <fullName evidence="10">Nicotinamide mononucleotide transporter</fullName>
    </submittedName>
</protein>
<feature type="transmembrane region" description="Helical" evidence="9">
    <location>
        <begin position="83"/>
        <end position="101"/>
    </location>
</feature>
<dbReference type="EMBL" id="JAGPXE010000008">
    <property type="protein sequence ID" value="MBQ0926070.1"/>
    <property type="molecule type" value="Genomic_DNA"/>
</dbReference>
<dbReference type="InterPro" id="IPR006419">
    <property type="entry name" value="NMN_transpt_PnuC"/>
</dbReference>
<keyword evidence="4" id="KW-1003">Cell membrane</keyword>
<feature type="transmembrane region" description="Helical" evidence="9">
    <location>
        <begin position="177"/>
        <end position="202"/>
    </location>
</feature>
<evidence type="ECO:0000256" key="1">
    <source>
        <dbReference type="ARBA" id="ARBA00004651"/>
    </source>
</evidence>
<evidence type="ECO:0000313" key="10">
    <source>
        <dbReference type="EMBL" id="MBQ0926070.1"/>
    </source>
</evidence>
<dbReference type="Pfam" id="PF04973">
    <property type="entry name" value="NMN_transporter"/>
    <property type="match status" value="1"/>
</dbReference>
<keyword evidence="3" id="KW-0813">Transport</keyword>
<feature type="transmembrane region" description="Helical" evidence="9">
    <location>
        <begin position="214"/>
        <end position="234"/>
    </location>
</feature>
<feature type="transmembrane region" description="Helical" evidence="9">
    <location>
        <begin position="107"/>
        <end position="124"/>
    </location>
</feature>
<evidence type="ECO:0000256" key="7">
    <source>
        <dbReference type="ARBA" id="ARBA00023136"/>
    </source>
</evidence>
<dbReference type="Proteomes" id="UP000674084">
    <property type="component" value="Unassembled WGS sequence"/>
</dbReference>
<keyword evidence="5 9" id="KW-0812">Transmembrane</keyword>
<evidence type="ECO:0000256" key="4">
    <source>
        <dbReference type="ARBA" id="ARBA00022475"/>
    </source>
</evidence>
<evidence type="ECO:0000256" key="9">
    <source>
        <dbReference type="SAM" id="Phobius"/>
    </source>
</evidence>
<evidence type="ECO:0000256" key="3">
    <source>
        <dbReference type="ARBA" id="ARBA00022448"/>
    </source>
</evidence>
<name>A0ABS5DIK8_9PSEU</name>
<accession>A0ABS5DIK8</accession>
<gene>
    <name evidence="10" type="ORF">KBO27_19145</name>
</gene>
<feature type="transmembrane region" description="Helical" evidence="9">
    <location>
        <begin position="145"/>
        <end position="165"/>
    </location>
</feature>
<evidence type="ECO:0000256" key="2">
    <source>
        <dbReference type="ARBA" id="ARBA00006669"/>
    </source>
</evidence>
<dbReference type="PANTHER" id="PTHR36122">
    <property type="entry name" value="NICOTINAMIDE RIBOSIDE TRANSPORTER PNUC"/>
    <property type="match status" value="1"/>
</dbReference>
<organism evidence="10 11">
    <name type="scientific">Saccharopolyspora endophytica</name>
    <dbReference type="NCBI Taxonomy" id="543886"/>
    <lineage>
        <taxon>Bacteria</taxon>
        <taxon>Bacillati</taxon>
        <taxon>Actinomycetota</taxon>
        <taxon>Actinomycetes</taxon>
        <taxon>Pseudonocardiales</taxon>
        <taxon>Pseudonocardiaceae</taxon>
        <taxon>Saccharopolyspora</taxon>
    </lineage>
</organism>
<feature type="region of interest" description="Disordered" evidence="8">
    <location>
        <begin position="1"/>
        <end position="35"/>
    </location>
</feature>
<evidence type="ECO:0000256" key="6">
    <source>
        <dbReference type="ARBA" id="ARBA00022989"/>
    </source>
</evidence>
<dbReference type="PANTHER" id="PTHR36122:SF2">
    <property type="entry name" value="NICOTINAMIDE RIBOSIDE TRANSPORTER PNUC"/>
    <property type="match status" value="1"/>
</dbReference>
<comment type="similarity">
    <text evidence="2">Belongs to the nicotinamide ribonucleoside (NR) uptake permease (TC 4.B.1) family.</text>
</comment>
<keyword evidence="6 9" id="KW-1133">Transmembrane helix</keyword>
<keyword evidence="7 9" id="KW-0472">Membrane</keyword>
<proteinExistence type="inferred from homology"/>
<keyword evidence="11" id="KW-1185">Reference proteome</keyword>
<comment type="caution">
    <text evidence="10">The sequence shown here is derived from an EMBL/GenBank/DDBJ whole genome shotgun (WGS) entry which is preliminary data.</text>
</comment>
<sequence>MRGAHGPPRCANPGSSRRVSPVPRSPAHTPAHPAGGAGVQAVAEWLLGNGITVLGQKISWAELVGQLCALTVVFLAQRRWVATWPVQVSATVLLFAVYASAHLGGLAVRQVVILLISVYGWWAWNRRSDPVYGVAIRKATGVERLVLVGVLALGTSAFALLLSALDASWAPWPDAWIFIGTGVAFWAQGRGLVEFWLVWLAVDAVGVPLQIASGLYFSAAIYLVFAALVIHGWWSWTRTARAQSERTTPVTSG</sequence>
<evidence type="ECO:0000256" key="5">
    <source>
        <dbReference type="ARBA" id="ARBA00022692"/>
    </source>
</evidence>
<feature type="compositionally biased region" description="Low complexity" evidence="8">
    <location>
        <begin position="15"/>
        <end position="34"/>
    </location>
</feature>
<evidence type="ECO:0000313" key="11">
    <source>
        <dbReference type="Proteomes" id="UP000674084"/>
    </source>
</evidence>
<reference evidence="10 11" key="1">
    <citation type="submission" date="2021-04" db="EMBL/GenBank/DDBJ databases">
        <title>Whole-genome sequencing of Saccharopolyspora endophytica KCTC 19397.</title>
        <authorList>
            <person name="Ay H."/>
            <person name="Saygin H."/>
            <person name="Sahin N."/>
        </authorList>
    </citation>
    <scope>NUCLEOTIDE SEQUENCE [LARGE SCALE GENOMIC DNA]</scope>
    <source>
        <strain evidence="10 11">KCTC 19397</strain>
    </source>
</reference>